<dbReference type="PANTHER" id="PTHR43498:SF1">
    <property type="entry name" value="COB--COM HETERODISULFIDE REDUCTASE IRON-SULFUR SUBUNIT A"/>
    <property type="match status" value="1"/>
</dbReference>
<sequence length="437" mass="45983">MREQAVEDVDVLVVGGGAAGTCAAIQSAASGAGTMLVEKNGALGGTTTVAGVALPGLFHAWGRQVIAGIGWDLVCRAVDLAGARLPDFTDWRQPHYRLQVPVSAPLYAAVLDEAVLGAGVDLRLHTMVGAVESVADGWSVTLCDKEGLRTVRARRIVDCTGDADVVALAGLTRLRNPALQPGTLMVRLGGYRMEDLDVAALDEAHRRAVAAGDLLPADLSMSERPMARFLRSRGENTIHVTDVDGGTSRTRTAAEVAARRTLLRIHQFLRRQPGLESVTIDSWAVECGIRETFTIDGLARITAQDYATGRHWEDAVCNSFYPIDVHSPDGDGITIRPLEFGTVPTIPRSAMVPKGSRHMMVAGRSVSGDQEANSAYRVQASCMAMGQAAGANAALAAAAGCDITEVPVVEVHREVRALGAIVPGGTGPVDGEVSVGR</sequence>
<evidence type="ECO:0000313" key="6">
    <source>
        <dbReference type="EMBL" id="TRY16765.1"/>
    </source>
</evidence>
<comment type="caution">
    <text evidence="6">The sequence shown here is derived from an EMBL/GenBank/DDBJ whole genome shotgun (WGS) entry which is preliminary data.</text>
</comment>
<organism evidence="6 7">
    <name type="scientific">Tessaracoccus rhinocerotis</name>
    <dbReference type="NCBI Taxonomy" id="1689449"/>
    <lineage>
        <taxon>Bacteria</taxon>
        <taxon>Bacillati</taxon>
        <taxon>Actinomycetota</taxon>
        <taxon>Actinomycetes</taxon>
        <taxon>Propionibacteriales</taxon>
        <taxon>Propionibacteriaceae</taxon>
        <taxon>Tessaracoccus</taxon>
    </lineage>
</organism>
<reference evidence="6 7" key="1">
    <citation type="submission" date="2019-07" db="EMBL/GenBank/DDBJ databases">
        <authorList>
            <person name="Zhou L.-Y."/>
        </authorList>
    </citation>
    <scope>NUCLEOTIDE SEQUENCE [LARGE SCALE GENOMIC DNA]</scope>
    <source>
        <strain evidence="6 7">YIM 101269</strain>
    </source>
</reference>
<dbReference type="Gene3D" id="3.50.50.60">
    <property type="entry name" value="FAD/NAD(P)-binding domain"/>
    <property type="match status" value="1"/>
</dbReference>
<dbReference type="AlphaFoldDB" id="A0A553JWD5"/>
<dbReference type="Pfam" id="PF12831">
    <property type="entry name" value="FAD_oxidored"/>
    <property type="match status" value="1"/>
</dbReference>
<dbReference type="Proteomes" id="UP000317638">
    <property type="component" value="Unassembled WGS sequence"/>
</dbReference>
<dbReference type="GO" id="GO:0051539">
    <property type="term" value="F:4 iron, 4 sulfur cluster binding"/>
    <property type="evidence" value="ECO:0007669"/>
    <property type="project" value="UniProtKB-KW"/>
</dbReference>
<evidence type="ECO:0000256" key="3">
    <source>
        <dbReference type="ARBA" id="ARBA00023002"/>
    </source>
</evidence>
<proteinExistence type="predicted"/>
<evidence type="ECO:0000313" key="7">
    <source>
        <dbReference type="Proteomes" id="UP000317638"/>
    </source>
</evidence>
<dbReference type="InterPro" id="IPR036188">
    <property type="entry name" value="FAD/NAD-bd_sf"/>
</dbReference>
<accession>A0A553JWD5</accession>
<evidence type="ECO:0000256" key="4">
    <source>
        <dbReference type="ARBA" id="ARBA00023004"/>
    </source>
</evidence>
<keyword evidence="4" id="KW-0408">Iron</keyword>
<name>A0A553JWD5_9ACTN</name>
<dbReference type="RefSeq" id="WP_143939379.1">
    <property type="nucleotide sequence ID" value="NZ_VKKG01000007.1"/>
</dbReference>
<evidence type="ECO:0000256" key="1">
    <source>
        <dbReference type="ARBA" id="ARBA00022485"/>
    </source>
</evidence>
<keyword evidence="3" id="KW-0560">Oxidoreductase</keyword>
<evidence type="ECO:0000256" key="5">
    <source>
        <dbReference type="ARBA" id="ARBA00023014"/>
    </source>
</evidence>
<dbReference type="EMBL" id="VKKG01000007">
    <property type="protein sequence ID" value="TRY16765.1"/>
    <property type="molecule type" value="Genomic_DNA"/>
</dbReference>
<dbReference type="InterPro" id="IPR039650">
    <property type="entry name" value="HdrA-like"/>
</dbReference>
<dbReference type="GO" id="GO:0046872">
    <property type="term" value="F:metal ion binding"/>
    <property type="evidence" value="ECO:0007669"/>
    <property type="project" value="UniProtKB-KW"/>
</dbReference>
<dbReference type="GO" id="GO:0016491">
    <property type="term" value="F:oxidoreductase activity"/>
    <property type="evidence" value="ECO:0007669"/>
    <property type="project" value="UniProtKB-KW"/>
</dbReference>
<keyword evidence="2" id="KW-0479">Metal-binding</keyword>
<protein>
    <submittedName>
        <fullName evidence="6">FAD-dependent oxidoreductase</fullName>
    </submittedName>
</protein>
<dbReference type="PANTHER" id="PTHR43498">
    <property type="entry name" value="FERREDOXIN:COB-COM HETERODISULFIDE REDUCTASE SUBUNIT A"/>
    <property type="match status" value="1"/>
</dbReference>
<evidence type="ECO:0000256" key="2">
    <source>
        <dbReference type="ARBA" id="ARBA00022723"/>
    </source>
</evidence>
<keyword evidence="1" id="KW-0004">4Fe-4S</keyword>
<keyword evidence="5" id="KW-0411">Iron-sulfur</keyword>
<dbReference type="SUPFAM" id="SSF51905">
    <property type="entry name" value="FAD/NAD(P)-binding domain"/>
    <property type="match status" value="1"/>
</dbReference>
<gene>
    <name evidence="6" type="ORF">FOJ82_15400</name>
</gene>
<keyword evidence="7" id="KW-1185">Reference proteome</keyword>
<dbReference type="OrthoDB" id="177652at2"/>